<dbReference type="PANTHER" id="PTHR35936">
    <property type="entry name" value="MEMBRANE-BOUND LYTIC MUREIN TRANSGLYCOSYLASE F"/>
    <property type="match status" value="1"/>
</dbReference>
<feature type="chain" id="PRO_5030971952" evidence="2">
    <location>
        <begin position="29"/>
        <end position="284"/>
    </location>
</feature>
<feature type="domain" description="Solute-binding protein family 3/N-terminal" evidence="3">
    <location>
        <begin position="30"/>
        <end position="251"/>
    </location>
</feature>
<dbReference type="SUPFAM" id="SSF53850">
    <property type="entry name" value="Periplasmic binding protein-like II"/>
    <property type="match status" value="1"/>
</dbReference>
<evidence type="ECO:0000313" key="5">
    <source>
        <dbReference type="Proteomes" id="UP000541136"/>
    </source>
</evidence>
<dbReference type="InterPro" id="IPR001638">
    <property type="entry name" value="Solute-binding_3/MltF_N"/>
</dbReference>
<dbReference type="AlphaFoldDB" id="A0A7W9TME6"/>
<proteinExistence type="predicted"/>
<evidence type="ECO:0000256" key="1">
    <source>
        <dbReference type="ARBA" id="ARBA00022729"/>
    </source>
</evidence>
<dbReference type="Pfam" id="PF00497">
    <property type="entry name" value="SBP_bac_3"/>
    <property type="match status" value="1"/>
</dbReference>
<feature type="signal peptide" evidence="2">
    <location>
        <begin position="1"/>
        <end position="28"/>
    </location>
</feature>
<dbReference type="SMART" id="SM00062">
    <property type="entry name" value="PBPb"/>
    <property type="match status" value="1"/>
</dbReference>
<keyword evidence="1 2" id="KW-0732">Signal</keyword>
<evidence type="ECO:0000259" key="3">
    <source>
        <dbReference type="SMART" id="SM00062"/>
    </source>
</evidence>
<gene>
    <name evidence="4" type="ORF">HNR28_001446</name>
</gene>
<dbReference type="Proteomes" id="UP000541136">
    <property type="component" value="Unassembled WGS sequence"/>
</dbReference>
<organism evidence="4 5">
    <name type="scientific">Castellaniella defragrans</name>
    <name type="common">Alcaligenes defragrans</name>
    <dbReference type="NCBI Taxonomy" id="75697"/>
    <lineage>
        <taxon>Bacteria</taxon>
        <taxon>Pseudomonadati</taxon>
        <taxon>Pseudomonadota</taxon>
        <taxon>Betaproteobacteria</taxon>
        <taxon>Burkholderiales</taxon>
        <taxon>Alcaligenaceae</taxon>
        <taxon>Castellaniella</taxon>
    </lineage>
</organism>
<name>A0A7W9TME6_CASDE</name>
<comment type="caution">
    <text evidence="4">The sequence shown here is derived from an EMBL/GenBank/DDBJ whole genome shotgun (WGS) entry which is preliminary data.</text>
</comment>
<accession>A0A7W9TME6</accession>
<reference evidence="4 5" key="1">
    <citation type="submission" date="2020-08" db="EMBL/GenBank/DDBJ databases">
        <title>Genomic Encyclopedia of Type Strains, Phase IV (KMG-IV): sequencing the most valuable type-strain genomes for metagenomic binning, comparative biology and taxonomic classification.</title>
        <authorList>
            <person name="Goeker M."/>
        </authorList>
    </citation>
    <scope>NUCLEOTIDE SEQUENCE [LARGE SCALE GENOMIC DNA]</scope>
    <source>
        <strain evidence="4 5">DSM 12141</strain>
    </source>
</reference>
<dbReference type="RefSeq" id="WP_151024336.1">
    <property type="nucleotide sequence ID" value="NZ_JACHIB010000007.1"/>
</dbReference>
<sequence length="284" mass="30400">MSTSNKKFFFLVAAAGSAMALQIGPAAAETLTTGVDPTFAPMAMQNLKGGLEGFNVDLGNALAKEMGITIKIEPSQFSAIIPALNAGKYDFVLAPTTATEQRAQTLLFSEGYFNTDYTFVQKKNVQPVTDLEQLRGKTITVNSGSAYEAWAKENEKRYGFKYQVFSTTADAIQAVLSGLADAALIDNISGPWAAKKNPMLQTSYTIRSGKVFALVFRKNDVKGRDRLSNALKCLKKKGVVAGLVKKWLGTEPGPDAAAVVIEPGQGVPGLPGYDPAPAQYRCQS</sequence>
<evidence type="ECO:0000313" key="4">
    <source>
        <dbReference type="EMBL" id="MBB6083408.1"/>
    </source>
</evidence>
<evidence type="ECO:0000256" key="2">
    <source>
        <dbReference type="SAM" id="SignalP"/>
    </source>
</evidence>
<protein>
    <submittedName>
        <fullName evidence="4">Polar amino acid transport system substrate-binding protein</fullName>
    </submittedName>
</protein>
<dbReference type="EMBL" id="JACHIB010000007">
    <property type="protein sequence ID" value="MBB6083408.1"/>
    <property type="molecule type" value="Genomic_DNA"/>
</dbReference>
<dbReference type="Gene3D" id="3.40.190.10">
    <property type="entry name" value="Periplasmic binding protein-like II"/>
    <property type="match status" value="2"/>
</dbReference>
<dbReference type="PANTHER" id="PTHR35936:SF17">
    <property type="entry name" value="ARGININE-BINDING EXTRACELLULAR PROTEIN ARTP"/>
    <property type="match status" value="1"/>
</dbReference>